<keyword evidence="3" id="KW-1185">Reference proteome</keyword>
<feature type="compositionally biased region" description="Polar residues" evidence="1">
    <location>
        <begin position="318"/>
        <end position="336"/>
    </location>
</feature>
<organism evidence="2 3">
    <name type="scientific">Araneus ventricosus</name>
    <name type="common">Orbweaver spider</name>
    <name type="synonym">Epeira ventricosa</name>
    <dbReference type="NCBI Taxonomy" id="182803"/>
    <lineage>
        <taxon>Eukaryota</taxon>
        <taxon>Metazoa</taxon>
        <taxon>Ecdysozoa</taxon>
        <taxon>Arthropoda</taxon>
        <taxon>Chelicerata</taxon>
        <taxon>Arachnida</taxon>
        <taxon>Araneae</taxon>
        <taxon>Araneomorphae</taxon>
        <taxon>Entelegynae</taxon>
        <taxon>Araneoidea</taxon>
        <taxon>Araneidae</taxon>
        <taxon>Araneus</taxon>
    </lineage>
</organism>
<protein>
    <submittedName>
        <fullName evidence="2">Uncharacterized protein</fullName>
    </submittedName>
</protein>
<evidence type="ECO:0000313" key="3">
    <source>
        <dbReference type="Proteomes" id="UP000499080"/>
    </source>
</evidence>
<name>A0A4Y2AXJ7_ARAVE</name>
<evidence type="ECO:0000313" key="2">
    <source>
        <dbReference type="EMBL" id="GBL84580.1"/>
    </source>
</evidence>
<reference evidence="2 3" key="1">
    <citation type="journal article" date="2019" name="Sci. Rep.">
        <title>Orb-weaving spider Araneus ventricosus genome elucidates the spidroin gene catalogue.</title>
        <authorList>
            <person name="Kono N."/>
            <person name="Nakamura H."/>
            <person name="Ohtoshi R."/>
            <person name="Moran D.A.P."/>
            <person name="Shinohara A."/>
            <person name="Yoshida Y."/>
            <person name="Fujiwara M."/>
            <person name="Mori M."/>
            <person name="Tomita M."/>
            <person name="Arakawa K."/>
        </authorList>
    </citation>
    <scope>NUCLEOTIDE SEQUENCE [LARGE SCALE GENOMIC DNA]</scope>
</reference>
<dbReference type="EMBL" id="BGPR01000038">
    <property type="protein sequence ID" value="GBL84580.1"/>
    <property type="molecule type" value="Genomic_DNA"/>
</dbReference>
<sequence>MIWSDKSSFALFRIHNRKSGLLEFTCVTHLRECDPDCLRPTVKRGGSVIILAAISRFSASLSSSLKEESFEVHFSTDFMRQWPPSTSIQAYADDFLIVIQTKTIAQREREAHSAISKFIDWTKKNKLTVSAEKTIYLLFSRLASTSRIYWNTTKIKRVKYSKYLGIHIDEKLNWNAHLYHQSNKAVRYHKILQRIAAKSWGISAKYRNIIYKTVIGRMMAHGSAVWCLNPTSRMGRELSPIQRGFLLAISGAYRMIPTAVLQVILGIVPLHLQLEFESRVTTLFRLKTPLLSEITALQSKDIEEKATGWTSRPAKHPQPNQISLQDGGTSTTYTII</sequence>
<dbReference type="InterPro" id="IPR052560">
    <property type="entry name" value="RdDP_mobile_element"/>
</dbReference>
<gene>
    <name evidence="2" type="ORF">AVEN_191052_1</name>
</gene>
<feature type="region of interest" description="Disordered" evidence="1">
    <location>
        <begin position="306"/>
        <end position="336"/>
    </location>
</feature>
<dbReference type="PANTHER" id="PTHR36688:SF1">
    <property type="entry name" value="ENDONUCLEASE_EXONUCLEASE_PHOSPHATASE DOMAIN-CONTAINING PROTEIN"/>
    <property type="match status" value="1"/>
</dbReference>
<evidence type="ECO:0000256" key="1">
    <source>
        <dbReference type="SAM" id="MobiDB-lite"/>
    </source>
</evidence>
<accession>A0A4Y2AXJ7</accession>
<dbReference type="AlphaFoldDB" id="A0A4Y2AXJ7"/>
<comment type="caution">
    <text evidence="2">The sequence shown here is derived from an EMBL/GenBank/DDBJ whole genome shotgun (WGS) entry which is preliminary data.</text>
</comment>
<dbReference type="OrthoDB" id="6433533at2759"/>
<dbReference type="PANTHER" id="PTHR36688">
    <property type="entry name" value="ENDO/EXONUCLEASE/PHOSPHATASE DOMAIN-CONTAINING PROTEIN"/>
    <property type="match status" value="1"/>
</dbReference>
<proteinExistence type="predicted"/>
<dbReference type="Proteomes" id="UP000499080">
    <property type="component" value="Unassembled WGS sequence"/>
</dbReference>